<feature type="chain" id="PRO_5029704127" description="Polymeric immunoglobulin receptor" evidence="18">
    <location>
        <begin position="20"/>
        <end position="652"/>
    </location>
</feature>
<feature type="non-terminal residue" evidence="20">
    <location>
        <position position="652"/>
    </location>
</feature>
<dbReference type="AlphaFoldDB" id="A0A7L0W031"/>
<keyword evidence="10" id="KW-0325">Glycoprotein</keyword>
<feature type="compositionally biased region" description="Pro residues" evidence="16">
    <location>
        <begin position="642"/>
        <end position="652"/>
    </location>
</feature>
<dbReference type="SUPFAM" id="SSF48726">
    <property type="entry name" value="Immunoglobulin"/>
    <property type="match status" value="4"/>
</dbReference>
<feature type="signal peptide" evidence="18">
    <location>
        <begin position="1"/>
        <end position="19"/>
    </location>
</feature>
<dbReference type="EMBL" id="VXAV01001852">
    <property type="protein sequence ID" value="NXL84716.1"/>
    <property type="molecule type" value="Genomic_DNA"/>
</dbReference>
<evidence type="ECO:0000256" key="3">
    <source>
        <dbReference type="ARBA" id="ARBA00022475"/>
    </source>
</evidence>
<dbReference type="GO" id="GO:0005576">
    <property type="term" value="C:extracellular region"/>
    <property type="evidence" value="ECO:0007669"/>
    <property type="project" value="UniProtKB-SubCell"/>
</dbReference>
<feature type="domain" description="Ig-like" evidence="19">
    <location>
        <begin position="359"/>
        <end position="458"/>
    </location>
</feature>
<reference evidence="20 21" key="1">
    <citation type="submission" date="2019-09" db="EMBL/GenBank/DDBJ databases">
        <title>Bird 10,000 Genomes (B10K) Project - Family phase.</title>
        <authorList>
            <person name="Zhang G."/>
        </authorList>
    </citation>
    <scope>NUCLEOTIDE SEQUENCE [LARGE SCALE GENOMIC DNA]</scope>
    <source>
        <strain evidence="20">B10K-DU-001-39</strain>
        <tissue evidence="20">Muscle</tissue>
    </source>
</reference>
<gene>
    <name evidence="20" type="primary">Pigr_0</name>
    <name evidence="20" type="ORF">ALELAT_R11500</name>
</gene>
<evidence type="ECO:0000256" key="5">
    <source>
        <dbReference type="ARBA" id="ARBA00022692"/>
    </source>
</evidence>
<evidence type="ECO:0000256" key="7">
    <source>
        <dbReference type="ARBA" id="ARBA00022989"/>
    </source>
</evidence>
<dbReference type="InterPro" id="IPR050671">
    <property type="entry name" value="CD300_family_receptors"/>
</dbReference>
<evidence type="ECO:0000313" key="20">
    <source>
        <dbReference type="EMBL" id="NXL84716.1"/>
    </source>
</evidence>
<accession>A0A7L0W031</accession>
<evidence type="ECO:0000256" key="10">
    <source>
        <dbReference type="ARBA" id="ARBA00023180"/>
    </source>
</evidence>
<evidence type="ECO:0000256" key="6">
    <source>
        <dbReference type="ARBA" id="ARBA00022729"/>
    </source>
</evidence>
<dbReference type="PROSITE" id="PS50835">
    <property type="entry name" value="IG_LIKE"/>
    <property type="match status" value="2"/>
</dbReference>
<keyword evidence="4" id="KW-0964">Secreted</keyword>
<dbReference type="PANTHER" id="PTHR11860">
    <property type="entry name" value="POLYMERIC-IMMUNOGLOBULIN RECEPTOR"/>
    <property type="match status" value="1"/>
</dbReference>
<keyword evidence="6 18" id="KW-0732">Signal</keyword>
<evidence type="ECO:0000256" key="4">
    <source>
        <dbReference type="ARBA" id="ARBA00022525"/>
    </source>
</evidence>
<evidence type="ECO:0000256" key="11">
    <source>
        <dbReference type="ARBA" id="ARBA00023319"/>
    </source>
</evidence>
<comment type="subcellular location">
    <subcellularLocation>
        <location evidence="1">Cell membrane</location>
        <topology evidence="1">Single-pass type I membrane protein</topology>
    </subcellularLocation>
    <subcellularLocation>
        <location evidence="2">Secreted</location>
    </subcellularLocation>
</comment>
<evidence type="ECO:0000256" key="16">
    <source>
        <dbReference type="SAM" id="MobiDB-lite"/>
    </source>
</evidence>
<name>A0A7L0W031_ALELA</name>
<comment type="function">
    <text evidence="13">Through its N-linked glycans ensures anchoring of secretory IgA (sIgA) molecules to mucus lining the epithelial surface to neutralize extracellular pathogens. On its own (free form) may act as a non-specific microbial scavenger to prevent pathogen interaction with epithelial cells.</text>
</comment>
<dbReference type="Pfam" id="PF07686">
    <property type="entry name" value="V-set"/>
    <property type="match status" value="4"/>
</dbReference>
<dbReference type="GO" id="GO:0005886">
    <property type="term" value="C:plasma membrane"/>
    <property type="evidence" value="ECO:0007669"/>
    <property type="project" value="UniProtKB-SubCell"/>
</dbReference>
<comment type="caution">
    <text evidence="20">The sequence shown here is derived from an EMBL/GenBank/DDBJ whole genome shotgun (WGS) entry which is preliminary data.</text>
</comment>
<feature type="compositionally biased region" description="Low complexity" evidence="16">
    <location>
        <begin position="478"/>
        <end position="491"/>
    </location>
</feature>
<keyword evidence="5 17" id="KW-0812">Transmembrane</keyword>
<evidence type="ECO:0000259" key="19">
    <source>
        <dbReference type="PROSITE" id="PS50835"/>
    </source>
</evidence>
<keyword evidence="3" id="KW-1003">Cell membrane</keyword>
<dbReference type="CDD" id="cd05716">
    <property type="entry name" value="IgV_pIgR_like"/>
    <property type="match status" value="4"/>
</dbReference>
<feature type="transmembrane region" description="Helical" evidence="17">
    <location>
        <begin position="520"/>
        <end position="541"/>
    </location>
</feature>
<comment type="function">
    <text evidence="12">Mediates selective transcytosis of polymeric IgA and IgM across mucosal epithelial cells. Binds polymeric IgA and IgM at the basolateral surface of epithelial cells. The complex is then transported across the cell to be secreted at the apical surface. During this process, a cleavage occurs that separates the extracellular (known as the secretory component) from the transmembrane segment.</text>
</comment>
<dbReference type="GO" id="GO:0004888">
    <property type="term" value="F:transmembrane signaling receptor activity"/>
    <property type="evidence" value="ECO:0007669"/>
    <property type="project" value="TreeGrafter"/>
</dbReference>
<protein>
    <recommendedName>
        <fullName evidence="15">Polymeric immunoglobulin receptor</fullName>
    </recommendedName>
</protein>
<evidence type="ECO:0000256" key="12">
    <source>
        <dbReference type="ARBA" id="ARBA00049599"/>
    </source>
</evidence>
<keyword evidence="8 17" id="KW-0472">Membrane</keyword>
<evidence type="ECO:0000256" key="14">
    <source>
        <dbReference type="ARBA" id="ARBA00049678"/>
    </source>
</evidence>
<evidence type="ECO:0000256" key="13">
    <source>
        <dbReference type="ARBA" id="ARBA00049604"/>
    </source>
</evidence>
<keyword evidence="7 17" id="KW-1133">Transmembrane helix</keyword>
<evidence type="ECO:0000256" key="1">
    <source>
        <dbReference type="ARBA" id="ARBA00004251"/>
    </source>
</evidence>
<proteinExistence type="predicted"/>
<dbReference type="SMART" id="SM00409">
    <property type="entry name" value="IG"/>
    <property type="match status" value="4"/>
</dbReference>
<dbReference type="InterPro" id="IPR003599">
    <property type="entry name" value="Ig_sub"/>
</dbReference>
<keyword evidence="21" id="KW-1185">Reference proteome</keyword>
<keyword evidence="9" id="KW-1015">Disulfide bond</keyword>
<evidence type="ECO:0000256" key="18">
    <source>
        <dbReference type="SAM" id="SignalP"/>
    </source>
</evidence>
<feature type="region of interest" description="Disordered" evidence="16">
    <location>
        <begin position="478"/>
        <end position="511"/>
    </location>
</feature>
<evidence type="ECO:0000256" key="9">
    <source>
        <dbReference type="ARBA" id="ARBA00023157"/>
    </source>
</evidence>
<sequence length="652" mass="70995">MTLLALIFLLSLLPAESAGSRYPPKSSISSPVFGPQQVYGLINGSVTIKCFYPPTKVNRHDRKYWCRESSRSCLTIVSTNGYTARDYKARASITDFPEQGIMLVNISQLALADRGNYRCGIGLNGRGLSYKVSLDVSEGPNVPEEAELFYVELQGSVTMACNFGPDTVSMRKFLCKMEKNSCRNIIDTYGNIDSDFTGRALLSNENTAGGFSVVLTQMDWEDAGLYLCGVGFYGETGETKELNLHVYEGTNVPQGKSTLFGAKGSSVTFECHYDPTQNYLLKYLCKWRTNGCARIIDNLGFVMDPYEGRVAMFDNPTNGTLSIVMNQLRDSDKGYYWCMTNGERERKTSTELKIIEGEPGLKGKEDLQAQVGSQVDLTCSYSCKYYSYEKYWCKWSNEGCTPLTASDLSHPGLDVNCDAANKTLILSIDSVAAKDQGWYWCGVKLNGHYGETLAVYLQADEGKAADVSPELLDLDAESNAAAPSSADSDSAPQERARSDAGVRSAAASESSEESAGSKTLALVLGPVGAVLLVLATAFAVFKYRQIRRSDLVSVGSYRTNISMSDFESAKEYGANHNACMKESQETQLGGDEFITTANAENTAETKKAKRSSKEDADLAYSAFLLTSNTITQGPSGDNAAPAEPPPAWDGQV</sequence>
<dbReference type="Gene3D" id="2.60.40.10">
    <property type="entry name" value="Immunoglobulins"/>
    <property type="match status" value="4"/>
</dbReference>
<dbReference type="Proteomes" id="UP000562322">
    <property type="component" value="Unassembled WGS sequence"/>
</dbReference>
<organism evidence="20 21">
    <name type="scientific">Alectura lathami</name>
    <name type="common">Australian brush turkey</name>
    <dbReference type="NCBI Taxonomy" id="81907"/>
    <lineage>
        <taxon>Eukaryota</taxon>
        <taxon>Metazoa</taxon>
        <taxon>Chordata</taxon>
        <taxon>Craniata</taxon>
        <taxon>Vertebrata</taxon>
        <taxon>Euteleostomi</taxon>
        <taxon>Archelosauria</taxon>
        <taxon>Archosauria</taxon>
        <taxon>Dinosauria</taxon>
        <taxon>Saurischia</taxon>
        <taxon>Theropoda</taxon>
        <taxon>Coelurosauria</taxon>
        <taxon>Aves</taxon>
        <taxon>Neognathae</taxon>
        <taxon>Galloanserae</taxon>
        <taxon>Galliformes</taxon>
        <taxon>Megapodiidae</taxon>
        <taxon>Alectura</taxon>
    </lineage>
</organism>
<evidence type="ECO:0000313" key="21">
    <source>
        <dbReference type="Proteomes" id="UP000562322"/>
    </source>
</evidence>
<evidence type="ECO:0000256" key="8">
    <source>
        <dbReference type="ARBA" id="ARBA00023136"/>
    </source>
</evidence>
<feature type="non-terminal residue" evidence="20">
    <location>
        <position position="1"/>
    </location>
</feature>
<dbReference type="InterPro" id="IPR013106">
    <property type="entry name" value="Ig_V-set"/>
</dbReference>
<dbReference type="InterPro" id="IPR036179">
    <property type="entry name" value="Ig-like_dom_sf"/>
</dbReference>
<evidence type="ECO:0000256" key="17">
    <source>
        <dbReference type="SAM" id="Phobius"/>
    </source>
</evidence>
<feature type="domain" description="Ig-like" evidence="19">
    <location>
        <begin position="253"/>
        <end position="349"/>
    </location>
</feature>
<dbReference type="InterPro" id="IPR007110">
    <property type="entry name" value="Ig-like_dom"/>
</dbReference>
<keyword evidence="11" id="KW-0393">Immunoglobulin domain</keyword>
<evidence type="ECO:0000256" key="15">
    <source>
        <dbReference type="ARBA" id="ARBA00049745"/>
    </source>
</evidence>
<dbReference type="OrthoDB" id="6157407at2759"/>
<feature type="region of interest" description="Disordered" evidence="16">
    <location>
        <begin position="629"/>
        <end position="652"/>
    </location>
</feature>
<dbReference type="PANTHER" id="PTHR11860:SF82">
    <property type="entry name" value="POLYMERIC IMMUNOGLOBULIN RECEPTOR"/>
    <property type="match status" value="1"/>
</dbReference>
<evidence type="ECO:0000256" key="2">
    <source>
        <dbReference type="ARBA" id="ARBA00004613"/>
    </source>
</evidence>
<dbReference type="InterPro" id="IPR013783">
    <property type="entry name" value="Ig-like_fold"/>
</dbReference>
<comment type="subunit">
    <text evidence="14">Interacts (mainly via CDR1-like domain) with dimeric IgA. Interacts (mainly via CDR2-like domain) with pentameric IgM.</text>
</comment>